<dbReference type="EMBL" id="JBDFQZ010000012">
    <property type="protein sequence ID" value="KAK9673197.1"/>
    <property type="molecule type" value="Genomic_DNA"/>
</dbReference>
<keyword evidence="6" id="KW-0413">Isomerase</keyword>
<gene>
    <name evidence="10" type="ORF">RND81_12G152600</name>
</gene>
<evidence type="ECO:0000256" key="8">
    <source>
        <dbReference type="SAM" id="SignalP"/>
    </source>
</evidence>
<keyword evidence="8" id="KW-0732">Signal</keyword>
<evidence type="ECO:0000313" key="11">
    <source>
        <dbReference type="Proteomes" id="UP001443914"/>
    </source>
</evidence>
<dbReference type="AlphaFoldDB" id="A0AAW1HB09"/>
<accession>A0AAW1HB09</accession>
<dbReference type="SUPFAM" id="SSF52833">
    <property type="entry name" value="Thioredoxin-like"/>
    <property type="match status" value="3"/>
</dbReference>
<keyword evidence="7" id="KW-0676">Redox-active center</keyword>
<dbReference type="PANTHER" id="PTHR18929">
    <property type="entry name" value="PROTEIN DISULFIDE ISOMERASE"/>
    <property type="match status" value="1"/>
</dbReference>
<sequence>MRGFSFRVCLVVFLLATIWEIKGELNKEENVITLHHSNFSEIVSQHHFIVVQFYASWCDHSKNLGPEYEKAAAEVMKNEPAITLAKIDATDETNRRIITQYNVQSTPTLVILRNNGEIIQHYKGPTNSAVGIVKYVKKQFGPASTEIKSKIDVRNVIDQSKIFILGVFPKFSGEKYENFIKVAEKLRFEYDFGHMLDGSGPFIRLLKPFDEFIVDSENFDIDAMEKFIEEEDSPSFVEFNSDPTNVHLDKIFVSNNTKVVMILNYNAQNADALKSKFHDIAYLLKGGNLSFVIGDVDPSKPLLQYFKLDESQAPLVYVQTSDGKEYLKANVGADEVVFWLKKVLDGKVKEFRSDGKTTTDSEVEYKPGLVRRKDETILARDEL</sequence>
<evidence type="ECO:0000256" key="6">
    <source>
        <dbReference type="ARBA" id="ARBA00023235"/>
    </source>
</evidence>
<name>A0AAW1HB09_SAPOF</name>
<comment type="caution">
    <text evidence="10">The sequence shown here is derived from an EMBL/GenBank/DDBJ whole genome shotgun (WGS) entry which is preliminary data.</text>
</comment>
<evidence type="ECO:0000256" key="7">
    <source>
        <dbReference type="ARBA" id="ARBA00023284"/>
    </source>
</evidence>
<feature type="chain" id="PRO_5044024842" description="protein disulfide-isomerase" evidence="8">
    <location>
        <begin position="24"/>
        <end position="383"/>
    </location>
</feature>
<dbReference type="GO" id="GO:0006457">
    <property type="term" value="P:protein folding"/>
    <property type="evidence" value="ECO:0007669"/>
    <property type="project" value="TreeGrafter"/>
</dbReference>
<dbReference type="Proteomes" id="UP001443914">
    <property type="component" value="Unassembled WGS sequence"/>
</dbReference>
<evidence type="ECO:0000313" key="10">
    <source>
        <dbReference type="EMBL" id="KAK9673197.1"/>
    </source>
</evidence>
<comment type="subcellular location">
    <subcellularLocation>
        <location evidence="2">Endoplasmic reticulum lumen</location>
    </subcellularLocation>
</comment>
<reference evidence="10" key="1">
    <citation type="submission" date="2024-03" db="EMBL/GenBank/DDBJ databases">
        <title>WGS assembly of Saponaria officinalis var. Norfolk2.</title>
        <authorList>
            <person name="Jenkins J."/>
            <person name="Shu S."/>
            <person name="Grimwood J."/>
            <person name="Barry K."/>
            <person name="Goodstein D."/>
            <person name="Schmutz J."/>
            <person name="Leebens-Mack J."/>
            <person name="Osbourn A."/>
        </authorList>
    </citation>
    <scope>NUCLEOTIDE SEQUENCE [LARGE SCALE GENOMIC DNA]</scope>
    <source>
        <strain evidence="10">JIC</strain>
    </source>
</reference>
<dbReference type="PROSITE" id="PS51352">
    <property type="entry name" value="THIOREDOXIN_2"/>
    <property type="match status" value="1"/>
</dbReference>
<keyword evidence="11" id="KW-1185">Reference proteome</keyword>
<evidence type="ECO:0000256" key="1">
    <source>
        <dbReference type="ARBA" id="ARBA00001182"/>
    </source>
</evidence>
<dbReference type="GO" id="GO:0034976">
    <property type="term" value="P:response to endoplasmic reticulum stress"/>
    <property type="evidence" value="ECO:0007669"/>
    <property type="project" value="TreeGrafter"/>
</dbReference>
<dbReference type="GO" id="GO:0005788">
    <property type="term" value="C:endoplasmic reticulum lumen"/>
    <property type="evidence" value="ECO:0007669"/>
    <property type="project" value="UniProtKB-SubCell"/>
</dbReference>
<dbReference type="PANTHER" id="PTHR18929:SF132">
    <property type="entry name" value="PROTEIN DISULFIDE-ISOMERASE A3"/>
    <property type="match status" value="1"/>
</dbReference>
<feature type="signal peptide" evidence="8">
    <location>
        <begin position="1"/>
        <end position="23"/>
    </location>
</feature>
<evidence type="ECO:0000256" key="5">
    <source>
        <dbReference type="ARBA" id="ARBA00022824"/>
    </source>
</evidence>
<keyword evidence="5" id="KW-0256">Endoplasmic reticulum</keyword>
<dbReference type="Pfam" id="PF13848">
    <property type="entry name" value="Thioredoxin_6"/>
    <property type="match status" value="1"/>
</dbReference>
<evidence type="ECO:0000256" key="4">
    <source>
        <dbReference type="ARBA" id="ARBA00012723"/>
    </source>
</evidence>
<dbReference type="Pfam" id="PF00085">
    <property type="entry name" value="Thioredoxin"/>
    <property type="match status" value="1"/>
</dbReference>
<evidence type="ECO:0000256" key="2">
    <source>
        <dbReference type="ARBA" id="ARBA00004319"/>
    </source>
</evidence>
<protein>
    <recommendedName>
        <fullName evidence="4">protein disulfide-isomerase</fullName>
        <ecNumber evidence="4">5.3.4.1</ecNumber>
    </recommendedName>
</protein>
<organism evidence="10 11">
    <name type="scientific">Saponaria officinalis</name>
    <name type="common">Common soapwort</name>
    <name type="synonym">Lychnis saponaria</name>
    <dbReference type="NCBI Taxonomy" id="3572"/>
    <lineage>
        <taxon>Eukaryota</taxon>
        <taxon>Viridiplantae</taxon>
        <taxon>Streptophyta</taxon>
        <taxon>Embryophyta</taxon>
        <taxon>Tracheophyta</taxon>
        <taxon>Spermatophyta</taxon>
        <taxon>Magnoliopsida</taxon>
        <taxon>eudicotyledons</taxon>
        <taxon>Gunneridae</taxon>
        <taxon>Pentapetalae</taxon>
        <taxon>Caryophyllales</taxon>
        <taxon>Caryophyllaceae</taxon>
        <taxon>Caryophylleae</taxon>
        <taxon>Saponaria</taxon>
    </lineage>
</organism>
<dbReference type="CDD" id="cd02981">
    <property type="entry name" value="PDI_b_family"/>
    <property type="match status" value="1"/>
</dbReference>
<dbReference type="EC" id="5.3.4.1" evidence="4"/>
<comment type="similarity">
    <text evidence="3">Belongs to the protein disulfide isomerase family.</text>
</comment>
<dbReference type="InterPro" id="IPR013766">
    <property type="entry name" value="Thioredoxin_domain"/>
</dbReference>
<evidence type="ECO:0000259" key="9">
    <source>
        <dbReference type="PROSITE" id="PS51352"/>
    </source>
</evidence>
<dbReference type="InterPro" id="IPR036249">
    <property type="entry name" value="Thioredoxin-like_sf"/>
</dbReference>
<feature type="domain" description="Thioredoxin" evidence="9">
    <location>
        <begin position="4"/>
        <end position="141"/>
    </location>
</feature>
<evidence type="ECO:0000256" key="3">
    <source>
        <dbReference type="ARBA" id="ARBA00006347"/>
    </source>
</evidence>
<proteinExistence type="inferred from homology"/>
<dbReference type="CDD" id="cd02961">
    <property type="entry name" value="PDI_a_family"/>
    <property type="match status" value="1"/>
</dbReference>
<comment type="catalytic activity">
    <reaction evidence="1">
        <text>Catalyzes the rearrangement of -S-S- bonds in proteins.</text>
        <dbReference type="EC" id="5.3.4.1"/>
    </reaction>
</comment>
<dbReference type="Gene3D" id="3.40.30.10">
    <property type="entry name" value="Glutaredoxin"/>
    <property type="match status" value="3"/>
</dbReference>
<dbReference type="GO" id="GO:0003756">
    <property type="term" value="F:protein disulfide isomerase activity"/>
    <property type="evidence" value="ECO:0007669"/>
    <property type="project" value="UniProtKB-EC"/>
</dbReference>